<dbReference type="PROSITE" id="PS50158">
    <property type="entry name" value="ZF_CCHC"/>
    <property type="match status" value="1"/>
</dbReference>
<feature type="region of interest" description="Disordered" evidence="2">
    <location>
        <begin position="146"/>
        <end position="169"/>
    </location>
</feature>
<dbReference type="PANTHER" id="PTHR46888:SF1">
    <property type="entry name" value="RIBONUCLEASE H"/>
    <property type="match status" value="1"/>
</dbReference>
<evidence type="ECO:0000256" key="1">
    <source>
        <dbReference type="PROSITE-ProRule" id="PRU00047"/>
    </source>
</evidence>
<dbReference type="PROSITE" id="PS50994">
    <property type="entry name" value="INTEGRASE"/>
    <property type="match status" value="1"/>
</dbReference>
<proteinExistence type="predicted"/>
<dbReference type="CDD" id="cd00303">
    <property type="entry name" value="retropepsin_like"/>
    <property type="match status" value="1"/>
</dbReference>
<feature type="domain" description="CCHC-type" evidence="3">
    <location>
        <begin position="177"/>
        <end position="192"/>
    </location>
</feature>
<evidence type="ECO:0000259" key="3">
    <source>
        <dbReference type="PROSITE" id="PS50158"/>
    </source>
</evidence>
<dbReference type="InterPro" id="IPR001584">
    <property type="entry name" value="Integrase_cat-core"/>
</dbReference>
<keyword evidence="1" id="KW-0863">Zinc-finger</keyword>
<dbReference type="GO" id="GO:0015074">
    <property type="term" value="P:DNA integration"/>
    <property type="evidence" value="ECO:0007669"/>
    <property type="project" value="InterPro"/>
</dbReference>
<organism evidence="5 6">
    <name type="scientific">Stichopus japonicus</name>
    <name type="common">Sea cucumber</name>
    <dbReference type="NCBI Taxonomy" id="307972"/>
    <lineage>
        <taxon>Eukaryota</taxon>
        <taxon>Metazoa</taxon>
        <taxon>Echinodermata</taxon>
        <taxon>Eleutherozoa</taxon>
        <taxon>Echinozoa</taxon>
        <taxon>Holothuroidea</taxon>
        <taxon>Aspidochirotacea</taxon>
        <taxon>Aspidochirotida</taxon>
        <taxon>Stichopodidae</taxon>
        <taxon>Apostichopus</taxon>
    </lineage>
</organism>
<dbReference type="Gene3D" id="1.10.4020.10">
    <property type="entry name" value="DNA breaking-rejoining enzymes"/>
    <property type="match status" value="1"/>
</dbReference>
<dbReference type="AlphaFoldDB" id="A0A2G8KPL7"/>
<dbReference type="Pfam" id="PF00665">
    <property type="entry name" value="rve"/>
    <property type="match status" value="1"/>
</dbReference>
<dbReference type="Proteomes" id="UP000230750">
    <property type="component" value="Unassembled WGS sequence"/>
</dbReference>
<keyword evidence="6" id="KW-1185">Reference proteome</keyword>
<gene>
    <name evidence="5" type="ORF">BSL78_13156</name>
</gene>
<evidence type="ECO:0000313" key="5">
    <source>
        <dbReference type="EMBL" id="PIK49949.1"/>
    </source>
</evidence>
<keyword evidence="1" id="KW-0862">Zinc</keyword>
<dbReference type="Gene3D" id="1.10.340.70">
    <property type="match status" value="1"/>
</dbReference>
<dbReference type="GO" id="GO:0008270">
    <property type="term" value="F:zinc ion binding"/>
    <property type="evidence" value="ECO:0007669"/>
    <property type="project" value="UniProtKB-KW"/>
</dbReference>
<keyword evidence="1" id="KW-0479">Metal-binding</keyword>
<protein>
    <submittedName>
        <fullName evidence="5">Uncharacterized protein</fullName>
    </submittedName>
</protein>
<accession>A0A2G8KPL7</accession>
<dbReference type="Pfam" id="PF17921">
    <property type="entry name" value="Integrase_H2C2"/>
    <property type="match status" value="1"/>
</dbReference>
<feature type="domain" description="Integrase catalytic" evidence="4">
    <location>
        <begin position="540"/>
        <end position="699"/>
    </location>
</feature>
<dbReference type="Pfam" id="PF00098">
    <property type="entry name" value="zf-CCHC"/>
    <property type="match status" value="1"/>
</dbReference>
<dbReference type="InterPro" id="IPR041588">
    <property type="entry name" value="Integrase_H2C2"/>
</dbReference>
<dbReference type="InterPro" id="IPR036875">
    <property type="entry name" value="Znf_CCHC_sf"/>
</dbReference>
<evidence type="ECO:0000259" key="4">
    <source>
        <dbReference type="PROSITE" id="PS50994"/>
    </source>
</evidence>
<reference evidence="5 6" key="1">
    <citation type="journal article" date="2017" name="PLoS Biol.">
        <title>The sea cucumber genome provides insights into morphological evolution and visceral regeneration.</title>
        <authorList>
            <person name="Zhang X."/>
            <person name="Sun L."/>
            <person name="Yuan J."/>
            <person name="Sun Y."/>
            <person name="Gao Y."/>
            <person name="Zhang L."/>
            <person name="Li S."/>
            <person name="Dai H."/>
            <person name="Hamel J.F."/>
            <person name="Liu C."/>
            <person name="Yu Y."/>
            <person name="Liu S."/>
            <person name="Lin W."/>
            <person name="Guo K."/>
            <person name="Jin S."/>
            <person name="Xu P."/>
            <person name="Storey K.B."/>
            <person name="Huan P."/>
            <person name="Zhang T."/>
            <person name="Zhou Y."/>
            <person name="Zhang J."/>
            <person name="Lin C."/>
            <person name="Li X."/>
            <person name="Xing L."/>
            <person name="Huo D."/>
            <person name="Sun M."/>
            <person name="Wang L."/>
            <person name="Mercier A."/>
            <person name="Li F."/>
            <person name="Yang H."/>
            <person name="Xiang J."/>
        </authorList>
    </citation>
    <scope>NUCLEOTIDE SEQUENCE [LARGE SCALE GENOMIC DNA]</scope>
    <source>
        <strain evidence="5">Shaxun</strain>
        <tissue evidence="5">Muscle</tissue>
    </source>
</reference>
<dbReference type="InterPro" id="IPR001878">
    <property type="entry name" value="Znf_CCHC"/>
</dbReference>
<dbReference type="PANTHER" id="PTHR46888">
    <property type="entry name" value="ZINC KNUCKLE DOMAINCONTAINING PROTEIN-RELATED"/>
    <property type="match status" value="1"/>
</dbReference>
<dbReference type="FunFam" id="3.30.420.10:FF:000032">
    <property type="entry name" value="Retrovirus-related Pol polyprotein from transposon 297-like Protein"/>
    <property type="match status" value="1"/>
</dbReference>
<feature type="compositionally biased region" description="Polar residues" evidence="2">
    <location>
        <begin position="356"/>
        <end position="374"/>
    </location>
</feature>
<dbReference type="EMBL" id="MRZV01000440">
    <property type="protein sequence ID" value="PIK49949.1"/>
    <property type="molecule type" value="Genomic_DNA"/>
</dbReference>
<evidence type="ECO:0000256" key="2">
    <source>
        <dbReference type="SAM" id="MobiDB-lite"/>
    </source>
</evidence>
<dbReference type="FunFam" id="1.10.340.70:FF:000001">
    <property type="entry name" value="Retrovirus-related Pol polyprotein from transposon gypsy-like Protein"/>
    <property type="match status" value="1"/>
</dbReference>
<comment type="caution">
    <text evidence="5">The sequence shown here is derived from an EMBL/GenBank/DDBJ whole genome shotgun (WGS) entry which is preliminary data.</text>
</comment>
<sequence length="781" mass="88562">MTSLEIPKTQWAVLLSSVLTGKALSVYSRLPDEHVKDYDRLKSSLLRKYDLNGEGFRRKFRYSRPEGGETYLQFVERMKGFLTRWVELTNTTKSYEGLCGLMLKEQLFNGFNRDLGVFVKERQPKSLEDVAKLADQYIEAHGKNWGKKVDKRPAAVNAKSSQAEQNDQSKDWAKSKRCYTCNEYGHVSRDCRAQRNNPPRGRGNFERAAGCENPNAQDKKNSKKRDESAGACQAHRGHEPMGAQNLPVISAVCVNENMPVMEGLLEGHRTMVLRDTGCSTVVVRRKFVDESKFTGENRRCVLLDGTIRDVPVARVLLDSPFYVGEVEALVMNSPIYDVILGNIEGVRGSIDPNPKWQPSSRLQTEESLSESISGAVQTRGQKAKGERPLSPLKTSGKFFENGLTREDLSKEQREEAEFLKFFSDAKEAKVRLTRGGNETSFEVKNAVLFRRFTSPRVENGKLFKQIVVPKRYRQNVLSIAHDSPLSGHLGAKKTQDRVASNFYWPGIQGDVKRFCASCDICQKTVSKGRVGKAPLGRMPLIDTPFQRVAIDLVGPIAPITDRGNRYILTLVDYATRFPEAIALSGISTECVAEALLEIFSRVGIPAEILTDMGTQFTSELMKEISRLLQIKQLTTTPYHPMCNGLVERFNGTLKRMLKRMCAERPKDWDRFLPALLFAYREVPQESLAFSPFELLYGRTVRGPMTILRELWSGEVDEEEVKTTYQYILDLRERLDETCKLARDELAKSSARYKKYYDSKTKDRRFKAGDKVLILLPRIQTS</sequence>
<dbReference type="GO" id="GO:0003676">
    <property type="term" value="F:nucleic acid binding"/>
    <property type="evidence" value="ECO:0007669"/>
    <property type="project" value="InterPro"/>
</dbReference>
<feature type="region of interest" description="Disordered" evidence="2">
    <location>
        <begin position="351"/>
        <end position="374"/>
    </location>
</feature>
<dbReference type="SUPFAM" id="SSF47353">
    <property type="entry name" value="Retrovirus capsid dimerization domain-like"/>
    <property type="match status" value="1"/>
</dbReference>
<evidence type="ECO:0000313" key="6">
    <source>
        <dbReference type="Proteomes" id="UP000230750"/>
    </source>
</evidence>
<dbReference type="SMART" id="SM00343">
    <property type="entry name" value="ZnF_C2HC"/>
    <property type="match status" value="1"/>
</dbReference>
<feature type="compositionally biased region" description="Basic and acidic residues" evidence="2">
    <location>
        <begin position="217"/>
        <end position="228"/>
    </location>
</feature>
<dbReference type="SUPFAM" id="SSF53098">
    <property type="entry name" value="Ribonuclease H-like"/>
    <property type="match status" value="1"/>
</dbReference>
<dbReference type="Gene3D" id="3.30.420.10">
    <property type="entry name" value="Ribonuclease H-like superfamily/Ribonuclease H"/>
    <property type="match status" value="1"/>
</dbReference>
<dbReference type="InterPro" id="IPR036397">
    <property type="entry name" value="RNaseH_sf"/>
</dbReference>
<dbReference type="Gene3D" id="4.10.60.10">
    <property type="entry name" value="Zinc finger, CCHC-type"/>
    <property type="match status" value="1"/>
</dbReference>
<dbReference type="InterPro" id="IPR012337">
    <property type="entry name" value="RNaseH-like_sf"/>
</dbReference>
<name>A0A2G8KPL7_STIJA</name>
<dbReference type="SUPFAM" id="SSF57756">
    <property type="entry name" value="Retrovirus zinc finger-like domains"/>
    <property type="match status" value="1"/>
</dbReference>
<dbReference type="InterPro" id="IPR038269">
    <property type="entry name" value="SCAN_sf"/>
</dbReference>
<feature type="region of interest" description="Disordered" evidence="2">
    <location>
        <begin position="191"/>
        <end position="240"/>
    </location>
</feature>
<dbReference type="OrthoDB" id="10066679at2759"/>